<evidence type="ECO:0000256" key="1">
    <source>
        <dbReference type="SAM" id="MobiDB-lite"/>
    </source>
</evidence>
<gene>
    <name evidence="2" type="ORF">OLEAN_C20170</name>
</gene>
<proteinExistence type="predicted"/>
<dbReference type="HOGENOM" id="CLU_081831_0_0_6"/>
<dbReference type="EMBL" id="FO203512">
    <property type="protein sequence ID" value="CCK76193.1"/>
    <property type="molecule type" value="Genomic_DNA"/>
</dbReference>
<sequence length="296" mass="33661">MAEEADSEPRYYTWVDAQGVMHNSLITSKKNVDRKSAKIPQEKLDTNTPTNAPDFNVDDFPSEENHQKKMDDRIAEKKPFFTWIDAEGVVRSEAKPDVMVEFVAEEVVYDAVFAPPFRLPKHIKQGQCCERYAAAFTAAVSFNGSASYQVDDTLYPFQTQSGSVSAGYFSLPELADKEIILLKGYKLPRDSSFEVIALDEAFQPLYLASKLKGLFIEQTWKDVAYKKIMLEISDADVKYLVVFVRPQSLSLKQRDVEKNNLKPSKLKPSSSKNKIPEKIEALSNYRLSVMRDQFID</sequence>
<protein>
    <recommendedName>
        <fullName evidence="4">DUF4124 domain-containing protein</fullName>
    </recommendedName>
</protein>
<dbReference type="AlphaFoldDB" id="R4YSD3"/>
<organism evidence="2 3">
    <name type="scientific">Oleispira antarctica RB-8</name>
    <dbReference type="NCBI Taxonomy" id="698738"/>
    <lineage>
        <taxon>Bacteria</taxon>
        <taxon>Pseudomonadati</taxon>
        <taxon>Pseudomonadota</taxon>
        <taxon>Gammaproteobacteria</taxon>
        <taxon>Oceanospirillales</taxon>
        <taxon>Oceanospirillaceae</taxon>
        <taxon>Oleispira</taxon>
    </lineage>
</organism>
<keyword evidence="3" id="KW-1185">Reference proteome</keyword>
<dbReference type="STRING" id="698738.OLEAN_C20170"/>
<feature type="compositionally biased region" description="Basic and acidic residues" evidence="1">
    <location>
        <begin position="31"/>
        <end position="45"/>
    </location>
</feature>
<reference evidence="2 3" key="1">
    <citation type="journal article" date="2013" name="Nat. Commun.">
        <title>Genome sequence and functional genomic analysis of the oil-degrading bacterium Oleispira antarctica.</title>
        <authorList>
            <person name="Kube M."/>
            <person name="Chernikova T.N."/>
            <person name="Al-Ramahi Y."/>
            <person name="Beloqui A."/>
            <person name="Lopez-Cortez N."/>
            <person name="Guazzaroni M.E."/>
            <person name="Heipieper H.J."/>
            <person name="Klages S."/>
            <person name="Kotsyurbenko O.R."/>
            <person name="Langer I."/>
            <person name="Nechitaylo T.Y."/>
            <person name="Lunsdorf H."/>
            <person name="Fernandez M."/>
            <person name="Juarez S."/>
            <person name="Ciordia S."/>
            <person name="Singer A."/>
            <person name="Kagan O."/>
            <person name="Egorova O."/>
            <person name="Petit P.A."/>
            <person name="Stogios P."/>
            <person name="Kim Y."/>
            <person name="Tchigvintsev A."/>
            <person name="Flick R."/>
            <person name="Denaro R."/>
            <person name="Genovese M."/>
            <person name="Albar J.P."/>
            <person name="Reva O.N."/>
            <person name="Martinez-Gomariz M."/>
            <person name="Tran H."/>
            <person name="Ferrer M."/>
            <person name="Savchenko A."/>
            <person name="Yakunin A.F."/>
            <person name="Yakimov M.M."/>
            <person name="Golyshina O.V."/>
            <person name="Reinhardt R."/>
            <person name="Golyshin P.N."/>
        </authorList>
    </citation>
    <scope>NUCLEOTIDE SEQUENCE [LARGE SCALE GENOMIC DNA]</scope>
</reference>
<dbReference type="OrthoDB" id="9813383at2"/>
<evidence type="ECO:0008006" key="4">
    <source>
        <dbReference type="Google" id="ProtNLM"/>
    </source>
</evidence>
<dbReference type="KEGG" id="oai:OLEAN_C20170"/>
<dbReference type="Proteomes" id="UP000032749">
    <property type="component" value="Chromosome"/>
</dbReference>
<evidence type="ECO:0000313" key="3">
    <source>
        <dbReference type="Proteomes" id="UP000032749"/>
    </source>
</evidence>
<feature type="region of interest" description="Disordered" evidence="1">
    <location>
        <begin position="31"/>
        <end position="66"/>
    </location>
</feature>
<evidence type="ECO:0000313" key="2">
    <source>
        <dbReference type="EMBL" id="CCK76193.1"/>
    </source>
</evidence>
<name>R4YSD3_OLEAN</name>
<accession>R4YSD3</accession>